<proteinExistence type="predicted"/>
<evidence type="ECO:0000313" key="1">
    <source>
        <dbReference type="EMBL" id="RVU03909.1"/>
    </source>
</evidence>
<dbReference type="OrthoDB" id="7562030at2"/>
<gene>
    <name evidence="1" type="ORF">EOE18_13700</name>
</gene>
<organism evidence="1 2">
    <name type="scientific">Novosphingobium umbonatum</name>
    <dbReference type="NCBI Taxonomy" id="1908524"/>
    <lineage>
        <taxon>Bacteria</taxon>
        <taxon>Pseudomonadati</taxon>
        <taxon>Pseudomonadota</taxon>
        <taxon>Alphaproteobacteria</taxon>
        <taxon>Sphingomonadales</taxon>
        <taxon>Sphingomonadaceae</taxon>
        <taxon>Novosphingobium</taxon>
    </lineage>
</organism>
<evidence type="ECO:0000313" key="2">
    <source>
        <dbReference type="Proteomes" id="UP000282837"/>
    </source>
</evidence>
<comment type="caution">
    <text evidence="1">The sequence shown here is derived from an EMBL/GenBank/DDBJ whole genome shotgun (WGS) entry which is preliminary data.</text>
</comment>
<name>A0A437N1W8_9SPHN</name>
<dbReference type="Proteomes" id="UP000282837">
    <property type="component" value="Unassembled WGS sequence"/>
</dbReference>
<dbReference type="AlphaFoldDB" id="A0A437N1W8"/>
<accession>A0A437N1W8</accession>
<reference evidence="1 2" key="1">
    <citation type="submission" date="2019-01" db="EMBL/GenBank/DDBJ databases">
        <authorList>
            <person name="Chen W.-M."/>
        </authorList>
    </citation>
    <scope>NUCLEOTIDE SEQUENCE [LARGE SCALE GENOMIC DNA]</scope>
    <source>
        <strain evidence="1 2">FSY-9</strain>
    </source>
</reference>
<keyword evidence="2" id="KW-1185">Reference proteome</keyword>
<sequence>MTMRREPLTYENTMLVVAELLGWDTVAGLCGVSLRSARYWSEPECQKQIRMIDAERLDRAYVEAGGSYRPFHRLMTMRLDIAEMAINATAMDLTTATAVAAKEAGEAISALILATQSGAPATIRTAKREAEEAITALQASVAAMDARDSART</sequence>
<dbReference type="RefSeq" id="WP_127710464.1">
    <property type="nucleotide sequence ID" value="NZ_SACO01000011.1"/>
</dbReference>
<protein>
    <submittedName>
        <fullName evidence="1">Uncharacterized protein</fullName>
    </submittedName>
</protein>
<dbReference type="EMBL" id="SACO01000011">
    <property type="protein sequence ID" value="RVU03909.1"/>
    <property type="molecule type" value="Genomic_DNA"/>
</dbReference>